<protein>
    <recommendedName>
        <fullName evidence="3">DDE Tnp4 domain-containing protein</fullName>
    </recommendedName>
</protein>
<evidence type="ECO:0000259" key="3">
    <source>
        <dbReference type="Pfam" id="PF13359"/>
    </source>
</evidence>
<evidence type="ECO:0000313" key="5">
    <source>
        <dbReference type="Proteomes" id="UP000579523"/>
    </source>
</evidence>
<dbReference type="InterPro" id="IPR027806">
    <property type="entry name" value="HARBI1_dom"/>
</dbReference>
<dbReference type="GO" id="GO:0046872">
    <property type="term" value="F:metal ion binding"/>
    <property type="evidence" value="ECO:0007669"/>
    <property type="project" value="UniProtKB-KW"/>
</dbReference>
<reference evidence="4 5" key="1">
    <citation type="submission" date="2020-08" db="EMBL/GenBank/DDBJ databases">
        <title>Genomic Encyclopedia of Type Strains, Phase III (KMG-III): the genomes of soil and plant-associated and newly described type strains.</title>
        <authorList>
            <person name="Whitman W."/>
        </authorList>
    </citation>
    <scope>NUCLEOTIDE SEQUENCE [LARGE SCALE GENOMIC DNA]</scope>
    <source>
        <strain evidence="4 5">CECT 3273</strain>
    </source>
</reference>
<proteinExistence type="predicted"/>
<dbReference type="AlphaFoldDB" id="A0A7W7VB64"/>
<keyword evidence="5" id="KW-1185">Reference proteome</keyword>
<evidence type="ECO:0000313" key="4">
    <source>
        <dbReference type="EMBL" id="MBB4903672.1"/>
    </source>
</evidence>
<evidence type="ECO:0000256" key="2">
    <source>
        <dbReference type="ARBA" id="ARBA00022723"/>
    </source>
</evidence>
<feature type="domain" description="DDE Tnp4" evidence="3">
    <location>
        <begin position="2"/>
        <end position="122"/>
    </location>
</feature>
<dbReference type="Proteomes" id="UP000579523">
    <property type="component" value="Unassembled WGS sequence"/>
</dbReference>
<dbReference type="EMBL" id="JACHJI010000037">
    <property type="protein sequence ID" value="MBB4903672.1"/>
    <property type="molecule type" value="Genomic_DNA"/>
</dbReference>
<dbReference type="Pfam" id="PF13359">
    <property type="entry name" value="DDE_Tnp_4"/>
    <property type="match status" value="1"/>
</dbReference>
<comment type="cofactor">
    <cofactor evidence="1">
        <name>a divalent metal cation</name>
        <dbReference type="ChEBI" id="CHEBI:60240"/>
    </cofactor>
</comment>
<keyword evidence="2" id="KW-0479">Metal-binding</keyword>
<accession>A0A7W7VB64</accession>
<comment type="caution">
    <text evidence="4">The sequence shown here is derived from an EMBL/GenBank/DDBJ whole genome shotgun (WGS) entry which is preliminary data.</text>
</comment>
<sequence>MRAQLLADPTGRLLWTSPALPGAVHDVRAAREHGIIRTLTDTGITCWADKGYRGAGGTVRVPYWGRWETLSAGQKAVNRPHAKIRALVEQAVATLKSWRLLRKLRCSTTRITILVQTVLCLHLASSDR</sequence>
<name>A0A7W7VB64_9ACTN</name>
<gene>
    <name evidence="4" type="ORF">FHS37_007769</name>
</gene>
<evidence type="ECO:0000256" key="1">
    <source>
        <dbReference type="ARBA" id="ARBA00001968"/>
    </source>
</evidence>
<organism evidence="4 5">
    <name type="scientific">Streptomyces griseomycini</name>
    <dbReference type="NCBI Taxonomy" id="66895"/>
    <lineage>
        <taxon>Bacteria</taxon>
        <taxon>Bacillati</taxon>
        <taxon>Actinomycetota</taxon>
        <taxon>Actinomycetes</taxon>
        <taxon>Kitasatosporales</taxon>
        <taxon>Streptomycetaceae</taxon>
        <taxon>Streptomyces</taxon>
    </lineage>
</organism>